<dbReference type="GO" id="GO:0005886">
    <property type="term" value="C:plasma membrane"/>
    <property type="evidence" value="ECO:0007669"/>
    <property type="project" value="UniProtKB-SubCell"/>
</dbReference>
<dbReference type="SUPFAM" id="SSF58104">
    <property type="entry name" value="Methyl-accepting chemotaxis protein (MCP) signaling domain"/>
    <property type="match status" value="1"/>
</dbReference>
<evidence type="ECO:0000256" key="4">
    <source>
        <dbReference type="ARBA" id="ARBA00022989"/>
    </source>
</evidence>
<dbReference type="InterPro" id="IPR003660">
    <property type="entry name" value="HAMP_dom"/>
</dbReference>
<keyword evidence="3 9" id="KW-0812">Transmembrane</keyword>
<evidence type="ECO:0000313" key="13">
    <source>
        <dbReference type="Proteomes" id="UP000215509"/>
    </source>
</evidence>
<dbReference type="PANTHER" id="PTHR32089:SF114">
    <property type="entry name" value="METHYL-ACCEPTING CHEMOTAXIS PROTEIN MCPB"/>
    <property type="match status" value="1"/>
</dbReference>
<dbReference type="Gene3D" id="1.10.8.500">
    <property type="entry name" value="HAMP domain in histidine kinase"/>
    <property type="match status" value="1"/>
</dbReference>
<keyword evidence="13" id="KW-1185">Reference proteome</keyword>
<evidence type="ECO:0000256" key="7">
    <source>
        <dbReference type="ARBA" id="ARBA00029447"/>
    </source>
</evidence>
<dbReference type="OrthoDB" id="9810264at2"/>
<evidence type="ECO:0000256" key="9">
    <source>
        <dbReference type="SAM" id="Phobius"/>
    </source>
</evidence>
<evidence type="ECO:0000256" key="5">
    <source>
        <dbReference type="ARBA" id="ARBA00023136"/>
    </source>
</evidence>
<dbReference type="Gene3D" id="3.30.450.20">
    <property type="entry name" value="PAS domain"/>
    <property type="match status" value="1"/>
</dbReference>
<evidence type="ECO:0000256" key="8">
    <source>
        <dbReference type="PROSITE-ProRule" id="PRU00284"/>
    </source>
</evidence>
<reference evidence="12 13" key="1">
    <citation type="submission" date="2017-07" db="EMBL/GenBank/DDBJ databases">
        <title>Genome sequencing and assembly of Paenibacillus rigui.</title>
        <authorList>
            <person name="Mayilraj S."/>
        </authorList>
    </citation>
    <scope>NUCLEOTIDE SEQUENCE [LARGE SCALE GENOMIC DNA]</scope>
    <source>
        <strain evidence="12 13">JCM 16352</strain>
    </source>
</reference>
<dbReference type="Pfam" id="PF17200">
    <property type="entry name" value="sCache_2"/>
    <property type="match status" value="1"/>
</dbReference>
<keyword evidence="4 9" id="KW-1133">Transmembrane helix</keyword>
<accession>A0A229UUB6</accession>
<feature type="domain" description="HAMP" evidence="11">
    <location>
        <begin position="239"/>
        <end position="292"/>
    </location>
</feature>
<dbReference type="CDD" id="cd11386">
    <property type="entry name" value="MCP_signal"/>
    <property type="match status" value="1"/>
</dbReference>
<evidence type="ECO:0000259" key="10">
    <source>
        <dbReference type="PROSITE" id="PS50111"/>
    </source>
</evidence>
<evidence type="ECO:0000259" key="11">
    <source>
        <dbReference type="PROSITE" id="PS50885"/>
    </source>
</evidence>
<feature type="transmembrane region" description="Helical" evidence="9">
    <location>
        <begin position="215"/>
        <end position="238"/>
    </location>
</feature>
<evidence type="ECO:0000256" key="3">
    <source>
        <dbReference type="ARBA" id="ARBA00022692"/>
    </source>
</evidence>
<evidence type="ECO:0000256" key="2">
    <source>
        <dbReference type="ARBA" id="ARBA00022475"/>
    </source>
</evidence>
<dbReference type="Pfam" id="PF00672">
    <property type="entry name" value="HAMP"/>
    <property type="match status" value="1"/>
</dbReference>
<dbReference type="CDD" id="cd06225">
    <property type="entry name" value="HAMP"/>
    <property type="match status" value="1"/>
</dbReference>
<dbReference type="AlphaFoldDB" id="A0A229UUB6"/>
<dbReference type="PANTHER" id="PTHR32089">
    <property type="entry name" value="METHYL-ACCEPTING CHEMOTAXIS PROTEIN MCPB"/>
    <property type="match status" value="1"/>
</dbReference>
<dbReference type="EMBL" id="NMQW01000011">
    <property type="protein sequence ID" value="OXM86974.1"/>
    <property type="molecule type" value="Genomic_DNA"/>
</dbReference>
<organism evidence="12 13">
    <name type="scientific">Paenibacillus rigui</name>
    <dbReference type="NCBI Taxonomy" id="554312"/>
    <lineage>
        <taxon>Bacteria</taxon>
        <taxon>Bacillati</taxon>
        <taxon>Bacillota</taxon>
        <taxon>Bacilli</taxon>
        <taxon>Bacillales</taxon>
        <taxon>Paenibacillaceae</taxon>
        <taxon>Paenibacillus</taxon>
    </lineage>
</organism>
<dbReference type="SMART" id="SM00283">
    <property type="entry name" value="MA"/>
    <property type="match status" value="1"/>
</dbReference>
<dbReference type="PROSITE" id="PS50885">
    <property type="entry name" value="HAMP"/>
    <property type="match status" value="1"/>
</dbReference>
<dbReference type="InterPro" id="IPR033480">
    <property type="entry name" value="sCache_2"/>
</dbReference>
<name>A0A229UUB6_9BACL</name>
<dbReference type="PROSITE" id="PS50111">
    <property type="entry name" value="CHEMOTAXIS_TRANSDUC_2"/>
    <property type="match status" value="1"/>
</dbReference>
<evidence type="ECO:0000256" key="6">
    <source>
        <dbReference type="ARBA" id="ARBA00023224"/>
    </source>
</evidence>
<dbReference type="InterPro" id="IPR004089">
    <property type="entry name" value="MCPsignal_dom"/>
</dbReference>
<gene>
    <name evidence="12" type="ORF">CF651_07475</name>
</gene>
<dbReference type="GO" id="GO:0007165">
    <property type="term" value="P:signal transduction"/>
    <property type="evidence" value="ECO:0007669"/>
    <property type="project" value="UniProtKB-KW"/>
</dbReference>
<proteinExistence type="inferred from homology"/>
<dbReference type="SMART" id="SM01049">
    <property type="entry name" value="Cache_2"/>
    <property type="match status" value="1"/>
</dbReference>
<keyword evidence="2" id="KW-1003">Cell membrane</keyword>
<protein>
    <submittedName>
        <fullName evidence="12">Chemotaxis protein</fullName>
    </submittedName>
</protein>
<keyword evidence="5 9" id="KW-0472">Membrane</keyword>
<comment type="similarity">
    <text evidence="7">Belongs to the methyl-accepting chemotaxis (MCP) protein family.</text>
</comment>
<evidence type="ECO:0000313" key="12">
    <source>
        <dbReference type="EMBL" id="OXM86974.1"/>
    </source>
</evidence>
<sequence>MNIGVRIGRWFRIRTLRVKLISVSLLLLAAPSLTIGLVGYHLSKQYLNQAGEVQLSNEVRQIIGMIELMDAEVAKGSLTMDEAQENVRRFALGAKDKEGHRPLNKNIRLGANGYPFILNDQSVSLAHPFIEGQNTANIKDAGGSLALDEEMGLPITQAFILKAKAGGGFTYYHWALPNSTKLGMKITYSQQEPRWNWIVCASTYMEDFNSSANQILYVLMFTLGFFLLAGGVLVWILANQMTRPIVKVASQVKRISEGDLTVEAIRVKNRDETGQLAEDCNKMTVHLKHFISEVGQSVRLVAEYSEQLSASAEQTSRASEHIAQTVQDAAAGSERQAKSAEDSYRVMNEMSSGIQGIGSEAQLMLTGAVEAADRVAAGTEAVSRSVRQMNAIQQNVKELTRVMREVGACSQEIRSTIQVLTEIAASTNLLSLNASIEASRAGEQGKGFAVVAREVRKLAEQSSLSAEQIGDVIVRMENVTEQALRSMQATAREVALGIDVVQSAGSSFEAIQVSVEKVSDQMEHVSAMAQQMTAGAVQVVGSTRLVAEVAEAAVSGMSEVMADTEEQMASMEEISASAAALAKMSEDLLAVVAHFKYEPPSRK</sequence>
<dbReference type="Proteomes" id="UP000215509">
    <property type="component" value="Unassembled WGS sequence"/>
</dbReference>
<dbReference type="RefSeq" id="WP_094014233.1">
    <property type="nucleotide sequence ID" value="NZ_NMQW01000011.1"/>
</dbReference>
<comment type="caution">
    <text evidence="12">The sequence shown here is derived from an EMBL/GenBank/DDBJ whole genome shotgun (WGS) entry which is preliminary data.</text>
</comment>
<dbReference type="SMART" id="SM00304">
    <property type="entry name" value="HAMP"/>
    <property type="match status" value="1"/>
</dbReference>
<feature type="domain" description="Methyl-accepting transducer" evidence="10">
    <location>
        <begin position="311"/>
        <end position="547"/>
    </location>
</feature>
<comment type="subcellular location">
    <subcellularLocation>
        <location evidence="1">Cell membrane</location>
        <topology evidence="1">Multi-pass membrane protein</topology>
    </subcellularLocation>
</comment>
<evidence type="ECO:0000256" key="1">
    <source>
        <dbReference type="ARBA" id="ARBA00004651"/>
    </source>
</evidence>
<dbReference type="Pfam" id="PF00015">
    <property type="entry name" value="MCPsignal"/>
    <property type="match status" value="1"/>
</dbReference>
<keyword evidence="6 8" id="KW-0807">Transducer</keyword>
<dbReference type="Gene3D" id="1.10.287.950">
    <property type="entry name" value="Methyl-accepting chemotaxis protein"/>
    <property type="match status" value="1"/>
</dbReference>